<gene>
    <name evidence="5" type="ORF">ACFOY1_19060</name>
</gene>
<keyword evidence="6" id="KW-1185">Reference proteome</keyword>
<accession>A0ABV8P1I6</accession>
<evidence type="ECO:0000313" key="6">
    <source>
        <dbReference type="Proteomes" id="UP001595848"/>
    </source>
</evidence>
<proteinExistence type="predicted"/>
<dbReference type="Pfam" id="PF03737">
    <property type="entry name" value="RraA-like"/>
    <property type="match status" value="1"/>
</dbReference>
<dbReference type="CDD" id="cd16841">
    <property type="entry name" value="RraA_family"/>
    <property type="match status" value="1"/>
</dbReference>
<dbReference type="PANTHER" id="PTHR33254">
    <property type="entry name" value="4-HYDROXY-4-METHYL-2-OXOGLUTARATE ALDOLASE 3-RELATED"/>
    <property type="match status" value="1"/>
</dbReference>
<dbReference type="Gene3D" id="3.50.30.40">
    <property type="entry name" value="Ribonuclease E inhibitor RraA/RraA-like"/>
    <property type="match status" value="1"/>
</dbReference>
<dbReference type="InterPro" id="IPR005493">
    <property type="entry name" value="RraA/RraA-like"/>
</dbReference>
<sequence length="202" mass="21203">MNFAELFSGVATSLISDNMDRLRGTHALKPMHGEGQLVGRALPVKVAPGDNLYIHLALRQVRAGDVLVIDGGGCVDRALIGEIMMSVARMRGAVGYVIDGAVRDVSAFAEHRFPCFARGVTHKGPYKNGPGVIGEPVAIDGVVVSAGDIVVGDCDGVVFVPAAQAERVSGLARAKMRDEQAVLAGIARGEYDDSWIDAALAH</sequence>
<dbReference type="InterPro" id="IPR036704">
    <property type="entry name" value="RraA/RraA-like_sf"/>
</dbReference>
<comment type="caution">
    <text evidence="5">The sequence shown here is derived from an EMBL/GenBank/DDBJ whole genome shotgun (WGS) entry which is preliminary data.</text>
</comment>
<dbReference type="Proteomes" id="UP001595848">
    <property type="component" value="Unassembled WGS sequence"/>
</dbReference>
<dbReference type="SUPFAM" id="SSF89562">
    <property type="entry name" value="RraA-like"/>
    <property type="match status" value="1"/>
</dbReference>
<dbReference type="PANTHER" id="PTHR33254:SF4">
    <property type="entry name" value="4-HYDROXY-4-METHYL-2-OXOGLUTARATE ALDOLASE 3-RELATED"/>
    <property type="match status" value="1"/>
</dbReference>
<name>A0ABV8P1I6_9BURK</name>
<evidence type="ECO:0000313" key="5">
    <source>
        <dbReference type="EMBL" id="MFC4203055.1"/>
    </source>
</evidence>
<organism evidence="5 6">
    <name type="scientific">Candidimonas humi</name>
    <dbReference type="NCBI Taxonomy" id="683355"/>
    <lineage>
        <taxon>Bacteria</taxon>
        <taxon>Pseudomonadati</taxon>
        <taxon>Pseudomonadota</taxon>
        <taxon>Betaproteobacteria</taxon>
        <taxon>Burkholderiales</taxon>
        <taxon>Alcaligenaceae</taxon>
        <taxon>Candidimonas</taxon>
    </lineage>
</organism>
<evidence type="ECO:0000256" key="1">
    <source>
        <dbReference type="ARBA" id="ARBA00001968"/>
    </source>
</evidence>
<evidence type="ECO:0000256" key="4">
    <source>
        <dbReference type="ARBA" id="ARBA00030169"/>
    </source>
</evidence>
<evidence type="ECO:0000256" key="2">
    <source>
        <dbReference type="ARBA" id="ARBA00016549"/>
    </source>
</evidence>
<evidence type="ECO:0000256" key="3">
    <source>
        <dbReference type="ARBA" id="ARBA00029596"/>
    </source>
</evidence>
<reference evidence="6" key="1">
    <citation type="journal article" date="2019" name="Int. J. Syst. Evol. Microbiol.">
        <title>The Global Catalogue of Microorganisms (GCM) 10K type strain sequencing project: providing services to taxonomists for standard genome sequencing and annotation.</title>
        <authorList>
            <consortium name="The Broad Institute Genomics Platform"/>
            <consortium name="The Broad Institute Genome Sequencing Center for Infectious Disease"/>
            <person name="Wu L."/>
            <person name="Ma J."/>
        </authorList>
    </citation>
    <scope>NUCLEOTIDE SEQUENCE [LARGE SCALE GENOMIC DNA]</scope>
    <source>
        <strain evidence="6">LMG 24813</strain>
    </source>
</reference>
<comment type="cofactor">
    <cofactor evidence="1">
        <name>a divalent metal cation</name>
        <dbReference type="ChEBI" id="CHEBI:60240"/>
    </cofactor>
</comment>
<dbReference type="RefSeq" id="WP_343218781.1">
    <property type="nucleotide sequence ID" value="NZ_JAHTBN010000016.1"/>
</dbReference>
<dbReference type="EMBL" id="JBHSBV010000008">
    <property type="protein sequence ID" value="MFC4203055.1"/>
    <property type="molecule type" value="Genomic_DNA"/>
</dbReference>
<dbReference type="NCBIfam" id="NF004850">
    <property type="entry name" value="PRK06201.1"/>
    <property type="match status" value="1"/>
</dbReference>
<protein>
    <recommendedName>
        <fullName evidence="2">Putative 4-hydroxy-4-methyl-2-oxoglutarate aldolase</fullName>
    </recommendedName>
    <alternativeName>
        <fullName evidence="3">Regulator of ribonuclease activity homolog</fullName>
    </alternativeName>
    <alternativeName>
        <fullName evidence="4">RraA-like protein</fullName>
    </alternativeName>
</protein>